<dbReference type="Pfam" id="PF01391">
    <property type="entry name" value="Collagen"/>
    <property type="match status" value="1"/>
</dbReference>
<gene>
    <name evidence="3" type="ORF">M513_07465</name>
</gene>
<dbReference type="Proteomes" id="UP000030764">
    <property type="component" value="Unassembled WGS sequence"/>
</dbReference>
<keyword evidence="1" id="KW-0677">Repeat</keyword>
<feature type="region of interest" description="Disordered" evidence="2">
    <location>
        <begin position="1"/>
        <end position="106"/>
    </location>
</feature>
<organism evidence="3 4">
    <name type="scientific">Trichuris suis</name>
    <name type="common">pig whipworm</name>
    <dbReference type="NCBI Taxonomy" id="68888"/>
    <lineage>
        <taxon>Eukaryota</taxon>
        <taxon>Metazoa</taxon>
        <taxon>Ecdysozoa</taxon>
        <taxon>Nematoda</taxon>
        <taxon>Enoplea</taxon>
        <taxon>Dorylaimia</taxon>
        <taxon>Trichinellida</taxon>
        <taxon>Trichuridae</taxon>
        <taxon>Trichuris</taxon>
    </lineage>
</organism>
<protein>
    <recommendedName>
        <fullName evidence="5">Collagen triple helix repeat protein</fullName>
    </recommendedName>
</protein>
<dbReference type="PANTHER" id="PTHR24637">
    <property type="entry name" value="COLLAGEN"/>
    <property type="match status" value="1"/>
</dbReference>
<reference evidence="3 4" key="1">
    <citation type="journal article" date="2014" name="Nat. Genet.">
        <title>Genome and transcriptome of the porcine whipworm Trichuris suis.</title>
        <authorList>
            <person name="Jex A.R."/>
            <person name="Nejsum P."/>
            <person name="Schwarz E.M."/>
            <person name="Hu L."/>
            <person name="Young N.D."/>
            <person name="Hall R.S."/>
            <person name="Korhonen P.K."/>
            <person name="Liao S."/>
            <person name="Thamsborg S."/>
            <person name="Xia J."/>
            <person name="Xu P."/>
            <person name="Wang S."/>
            <person name="Scheerlinck J.P."/>
            <person name="Hofmann A."/>
            <person name="Sternberg P.W."/>
            <person name="Wang J."/>
            <person name="Gasser R.B."/>
        </authorList>
    </citation>
    <scope>NUCLEOTIDE SEQUENCE [LARGE SCALE GENOMIC DNA]</scope>
    <source>
        <strain evidence="3">DCEP-RM93M</strain>
    </source>
</reference>
<dbReference type="InterPro" id="IPR008160">
    <property type="entry name" value="Collagen"/>
</dbReference>
<keyword evidence="4" id="KW-1185">Reference proteome</keyword>
<evidence type="ECO:0000313" key="3">
    <source>
        <dbReference type="EMBL" id="KFD51586.1"/>
    </source>
</evidence>
<evidence type="ECO:0000313" key="4">
    <source>
        <dbReference type="Proteomes" id="UP000030764"/>
    </source>
</evidence>
<evidence type="ECO:0000256" key="2">
    <source>
        <dbReference type="SAM" id="MobiDB-lite"/>
    </source>
</evidence>
<sequence length="125" mass="13019">MSNLNSQRTAKKTFFDKLTSPKGFTKFAPRIIKRRDGSPVGRIPDGQPLSKVLVEGPPGSPGRDGEPGEKGPQGPKGERGPPGEEGLPGPQGPAGPPGPAGEKGICPKYCALDGGVFFSDGTRRR</sequence>
<name>A0A085M2Z0_9BILA</name>
<evidence type="ECO:0000256" key="1">
    <source>
        <dbReference type="ARBA" id="ARBA00022737"/>
    </source>
</evidence>
<evidence type="ECO:0008006" key="5">
    <source>
        <dbReference type="Google" id="ProtNLM"/>
    </source>
</evidence>
<dbReference type="PANTHER" id="PTHR24637:SF262">
    <property type="entry name" value="CUTICLE COLLAGEN 34-RELATED"/>
    <property type="match status" value="1"/>
</dbReference>
<proteinExistence type="predicted"/>
<dbReference type="AlphaFoldDB" id="A0A085M2Z0"/>
<accession>A0A085M2Z0</accession>
<dbReference type="EMBL" id="KL363237">
    <property type="protein sequence ID" value="KFD51586.1"/>
    <property type="molecule type" value="Genomic_DNA"/>
</dbReference>
<feature type="compositionally biased region" description="Pro residues" evidence="2">
    <location>
        <begin position="90"/>
        <end position="99"/>
    </location>
</feature>